<evidence type="ECO:0000313" key="2">
    <source>
        <dbReference type="EMBL" id="AKM09084.1"/>
    </source>
</evidence>
<gene>
    <name evidence="2" type="ORF">AB433_02475</name>
</gene>
<dbReference type="KEGG" id="cna:AB433_02475"/>
<protein>
    <submittedName>
        <fullName evidence="2">Amidotransfease</fullName>
    </submittedName>
</protein>
<dbReference type="SUPFAM" id="SSF56235">
    <property type="entry name" value="N-terminal nucleophile aminohydrolases (Ntn hydrolases)"/>
    <property type="match status" value="1"/>
</dbReference>
<organism evidence="2 3">
    <name type="scientific">Croceicoccus naphthovorans</name>
    <dbReference type="NCBI Taxonomy" id="1348774"/>
    <lineage>
        <taxon>Bacteria</taxon>
        <taxon>Pseudomonadati</taxon>
        <taxon>Pseudomonadota</taxon>
        <taxon>Alphaproteobacteria</taxon>
        <taxon>Sphingomonadales</taxon>
        <taxon>Erythrobacteraceae</taxon>
        <taxon>Croceicoccus</taxon>
    </lineage>
</organism>
<dbReference type="InterPro" id="IPR017932">
    <property type="entry name" value="GATase_2_dom"/>
</dbReference>
<dbReference type="OrthoDB" id="9804310at2"/>
<keyword evidence="3" id="KW-1185">Reference proteome</keyword>
<name>A0A0G3XER7_9SPHN</name>
<evidence type="ECO:0000256" key="1">
    <source>
        <dbReference type="ARBA" id="ARBA00022962"/>
    </source>
</evidence>
<dbReference type="EMBL" id="CP011770">
    <property type="protein sequence ID" value="AKM09084.1"/>
    <property type="molecule type" value="Genomic_DNA"/>
</dbReference>
<evidence type="ECO:0000313" key="3">
    <source>
        <dbReference type="Proteomes" id="UP000035287"/>
    </source>
</evidence>
<dbReference type="Pfam" id="PF13230">
    <property type="entry name" value="GATase_4"/>
    <property type="match status" value="1"/>
</dbReference>
<dbReference type="PANTHER" id="PTHR42824:SF1">
    <property type="entry name" value="GLUTAMINE AMIDOTRANSFERASE YAFJ-RELATED"/>
    <property type="match status" value="1"/>
</dbReference>
<dbReference type="PANTHER" id="PTHR42824">
    <property type="entry name" value="GLUTAMINE AMIDOTRANSFERASE"/>
    <property type="match status" value="1"/>
</dbReference>
<dbReference type="InterPro" id="IPR029055">
    <property type="entry name" value="Ntn_hydrolases_N"/>
</dbReference>
<dbReference type="CDD" id="cd01908">
    <property type="entry name" value="YafJ"/>
    <property type="match status" value="1"/>
</dbReference>
<dbReference type="Proteomes" id="UP000035287">
    <property type="component" value="Chromosome"/>
</dbReference>
<proteinExistence type="predicted"/>
<dbReference type="RefSeq" id="WP_047819778.1">
    <property type="nucleotide sequence ID" value="NZ_CP011770.1"/>
</dbReference>
<dbReference type="PATRIC" id="fig|1348774.3.peg.519"/>
<dbReference type="Gene3D" id="3.60.20.10">
    <property type="entry name" value="Glutamine Phosphoribosylpyrophosphate, subunit 1, domain 1"/>
    <property type="match status" value="1"/>
</dbReference>
<sequence length="268" mass="29705">MCELFAMNSAGVAKVTADLDAFAREGGERNLNRDGWGIVFAEQRDAHVFREAAPAANSALAKMVFEREFASSDLIAHVRRASQGNPLLANTHPFTRVRGGMALHFAHNGDLDGIAHLAEAESLLEERIGDTDSELAFLILLRRLDGSGQDDTMRFDLFAGFCADMRELGTANFLFYDGRSLFIHADRRRSETPEGTISEPREPGLVMRHFGDCDDIGHWHGKGPRIRNMPPRTRLFASVPLDDDEWEPLPRGTAMMLRDGAVLGRTIA</sequence>
<dbReference type="PROSITE" id="PS51278">
    <property type="entry name" value="GATASE_TYPE_2"/>
    <property type="match status" value="1"/>
</dbReference>
<dbReference type="AlphaFoldDB" id="A0A0G3XER7"/>
<keyword evidence="1" id="KW-0315">Glutamine amidotransferase</keyword>
<dbReference type="InterPro" id="IPR026869">
    <property type="entry name" value="EgtC-like"/>
</dbReference>
<accession>A0A0G3XER7</accession>
<reference evidence="2 3" key="1">
    <citation type="submission" date="2015-06" db="EMBL/GenBank/DDBJ databases">
        <authorList>
            <person name="Zeng Y."/>
            <person name="Huang Y."/>
        </authorList>
    </citation>
    <scope>NUCLEOTIDE SEQUENCE [LARGE SCALE GENOMIC DNA]</scope>
    <source>
        <strain evidence="2 3">PQ-2</strain>
    </source>
</reference>